<dbReference type="Proteomes" id="UP000000599">
    <property type="component" value="Chromosome E"/>
</dbReference>
<dbReference type="Pfam" id="PF09507">
    <property type="entry name" value="CDC27"/>
    <property type="match status" value="1"/>
</dbReference>
<accession>Q6BQA9</accession>
<feature type="compositionally biased region" description="Basic and acidic residues" evidence="5">
    <location>
        <begin position="231"/>
        <end position="242"/>
    </location>
</feature>
<sequence length="375" mass="41964">MDASSEQVEYLSSILLKHNTPVTYHTLARELKIHQNNAKNVLHEFYAANGDKISASFIITGKSESGTLIKLCKDESSLESDIKLFEDIHSIHVYSLQTKESHMGNENIVLEELKYKVDHMNNDEYYSLGMIRGPGLVVVDAKSVPAKAPNTTVKSDAAPADSTNETSNKPPKSAGLTSGYVSRKANNDNRSSDRSKTDSITNYTSRKSEAANKPSKRSSTAPTSGYQYKSRKLEKQQPKERVVISNEGEQDHVEEELPEKRENKKNISDLNNLFIDDFSDESDKEANNDEKEEPVIINENEPESKEPISKETESKTPEVTSKKTPTPTTRTEIKTEPDAVDGDGYLTSFKSNNPVKNKHDKKKTQSSLMNFFKPK</sequence>
<dbReference type="eggNOG" id="ENOG502SEDK">
    <property type="taxonomic scope" value="Eukaryota"/>
</dbReference>
<dbReference type="Gene3D" id="3.90.1030.20">
    <property type="entry name" value="DNA polymerase delta, p66 (Cdc27) subunit, wHTH domain"/>
    <property type="match status" value="1"/>
</dbReference>
<name>Q6BQA9_DEBHA</name>
<dbReference type="VEuPathDB" id="FungiDB:DEHA2E06930g"/>
<keyword evidence="4" id="KW-0539">Nucleus</keyword>
<evidence type="ECO:0000313" key="6">
    <source>
        <dbReference type="EMBL" id="CAG87841.2"/>
    </source>
</evidence>
<evidence type="ECO:0000256" key="5">
    <source>
        <dbReference type="SAM" id="MobiDB-lite"/>
    </source>
</evidence>
<keyword evidence="7" id="KW-1185">Reference proteome</keyword>
<feature type="compositionally biased region" description="Low complexity" evidence="5">
    <location>
        <begin position="317"/>
        <end position="330"/>
    </location>
</feature>
<dbReference type="GO" id="GO:0043625">
    <property type="term" value="C:delta DNA polymerase complex"/>
    <property type="evidence" value="ECO:0007669"/>
    <property type="project" value="InterPro"/>
</dbReference>
<keyword evidence="3" id="KW-0235">DNA replication</keyword>
<evidence type="ECO:0000256" key="1">
    <source>
        <dbReference type="ARBA" id="ARBA00004123"/>
    </source>
</evidence>
<comment type="subcellular location">
    <subcellularLocation>
        <location evidence="1">Nucleus</location>
    </subcellularLocation>
</comment>
<protein>
    <recommendedName>
        <fullName evidence="2">DNA polymerase delta subunit 3</fullName>
    </recommendedName>
</protein>
<dbReference type="PANTHER" id="PTHR17598:SF13">
    <property type="entry name" value="DNA POLYMERASE DELTA SUBUNIT 3"/>
    <property type="match status" value="1"/>
</dbReference>
<dbReference type="GO" id="GO:1904161">
    <property type="term" value="P:DNA synthesis involved in UV-damage excision repair"/>
    <property type="evidence" value="ECO:0007669"/>
    <property type="project" value="TreeGrafter"/>
</dbReference>
<evidence type="ECO:0000313" key="7">
    <source>
        <dbReference type="Proteomes" id="UP000000599"/>
    </source>
</evidence>
<dbReference type="KEGG" id="dha:DEHA2E06930g"/>
<dbReference type="STRING" id="284592.Q6BQA9"/>
<dbReference type="AlphaFoldDB" id="Q6BQA9"/>
<dbReference type="EMBL" id="CR382137">
    <property type="protein sequence ID" value="CAG87841.2"/>
    <property type="molecule type" value="Genomic_DNA"/>
</dbReference>
<dbReference type="InParanoid" id="Q6BQA9"/>
<evidence type="ECO:0000256" key="2">
    <source>
        <dbReference type="ARBA" id="ARBA00017589"/>
    </source>
</evidence>
<dbReference type="OrthoDB" id="514823at2759"/>
<feature type="region of interest" description="Disordered" evidence="5">
    <location>
        <begin position="149"/>
        <end position="375"/>
    </location>
</feature>
<feature type="compositionally biased region" description="Polar residues" evidence="5">
    <location>
        <begin position="217"/>
        <end position="227"/>
    </location>
</feature>
<feature type="compositionally biased region" description="Basic and acidic residues" evidence="5">
    <location>
        <begin position="302"/>
        <end position="316"/>
    </location>
</feature>
<dbReference type="OMA" id="EDRVKCG"/>
<dbReference type="GO" id="GO:0003887">
    <property type="term" value="F:DNA-directed DNA polymerase activity"/>
    <property type="evidence" value="ECO:0007669"/>
    <property type="project" value="TreeGrafter"/>
</dbReference>
<dbReference type="GeneID" id="2901873"/>
<dbReference type="InterPro" id="IPR041913">
    <property type="entry name" value="POLD3_sf"/>
</dbReference>
<feature type="compositionally biased region" description="Polar residues" evidence="5">
    <location>
        <begin position="161"/>
        <end position="180"/>
    </location>
</feature>
<evidence type="ECO:0000256" key="3">
    <source>
        <dbReference type="ARBA" id="ARBA00022705"/>
    </source>
</evidence>
<gene>
    <name evidence="6" type="ordered locus">DEHA2E06930g</name>
</gene>
<dbReference type="GO" id="GO:0006271">
    <property type="term" value="P:DNA strand elongation involved in DNA replication"/>
    <property type="evidence" value="ECO:0007669"/>
    <property type="project" value="TreeGrafter"/>
</dbReference>
<organism evidence="6 7">
    <name type="scientific">Debaryomyces hansenii (strain ATCC 36239 / CBS 767 / BCRC 21394 / JCM 1990 / NBRC 0083 / IGC 2968)</name>
    <name type="common">Yeast</name>
    <name type="synonym">Torulaspora hansenii</name>
    <dbReference type="NCBI Taxonomy" id="284592"/>
    <lineage>
        <taxon>Eukaryota</taxon>
        <taxon>Fungi</taxon>
        <taxon>Dikarya</taxon>
        <taxon>Ascomycota</taxon>
        <taxon>Saccharomycotina</taxon>
        <taxon>Pichiomycetes</taxon>
        <taxon>Debaryomycetaceae</taxon>
        <taxon>Debaryomyces</taxon>
    </lineage>
</organism>
<dbReference type="RefSeq" id="XP_459611.2">
    <property type="nucleotide sequence ID" value="XM_459611.2"/>
</dbReference>
<dbReference type="HOGENOM" id="CLU_055143_0_0_1"/>
<dbReference type="InterPro" id="IPR019038">
    <property type="entry name" value="POLD3"/>
</dbReference>
<reference evidence="6 7" key="1">
    <citation type="journal article" date="2004" name="Nature">
        <title>Genome evolution in yeasts.</title>
        <authorList>
            <consortium name="Genolevures"/>
            <person name="Dujon B."/>
            <person name="Sherman D."/>
            <person name="Fischer G."/>
            <person name="Durrens P."/>
            <person name="Casaregola S."/>
            <person name="Lafontaine I."/>
            <person name="de Montigny J."/>
            <person name="Marck C."/>
            <person name="Neuveglise C."/>
            <person name="Talla E."/>
            <person name="Goffard N."/>
            <person name="Frangeul L."/>
            <person name="Aigle M."/>
            <person name="Anthouard V."/>
            <person name="Babour A."/>
            <person name="Barbe V."/>
            <person name="Barnay S."/>
            <person name="Blanchin S."/>
            <person name="Beckerich J.M."/>
            <person name="Beyne E."/>
            <person name="Bleykasten C."/>
            <person name="Boisrame A."/>
            <person name="Boyer J."/>
            <person name="Cattolico L."/>
            <person name="Confanioleri F."/>
            <person name="de Daruvar A."/>
            <person name="Despons L."/>
            <person name="Fabre E."/>
            <person name="Fairhead C."/>
            <person name="Ferry-Dumazet H."/>
            <person name="Groppi A."/>
            <person name="Hantraye F."/>
            <person name="Hennequin C."/>
            <person name="Jauniaux N."/>
            <person name="Joyet P."/>
            <person name="Kachouri R."/>
            <person name="Kerrest A."/>
            <person name="Koszul R."/>
            <person name="Lemaire M."/>
            <person name="Lesur I."/>
            <person name="Ma L."/>
            <person name="Muller H."/>
            <person name="Nicaud J.M."/>
            <person name="Nikolski M."/>
            <person name="Oztas S."/>
            <person name="Ozier-Kalogeropoulos O."/>
            <person name="Pellenz S."/>
            <person name="Potier S."/>
            <person name="Richard G.F."/>
            <person name="Straub M.L."/>
            <person name="Suleau A."/>
            <person name="Swennene D."/>
            <person name="Tekaia F."/>
            <person name="Wesolowski-Louvel M."/>
            <person name="Westhof E."/>
            <person name="Wirth B."/>
            <person name="Zeniou-Meyer M."/>
            <person name="Zivanovic I."/>
            <person name="Bolotin-Fukuhara M."/>
            <person name="Thierry A."/>
            <person name="Bouchier C."/>
            <person name="Caudron B."/>
            <person name="Scarpelli C."/>
            <person name="Gaillardin C."/>
            <person name="Weissenbach J."/>
            <person name="Wincker P."/>
            <person name="Souciet J.L."/>
        </authorList>
    </citation>
    <scope>NUCLEOTIDE SEQUENCE [LARGE SCALE GENOMIC DNA]</scope>
    <source>
        <strain evidence="7">ATCC 36239 / CBS 767 / BCRC 21394 / JCM 1990 / NBRC 0083 / IGC 2968</strain>
    </source>
</reference>
<proteinExistence type="predicted"/>
<dbReference type="GO" id="GO:0006297">
    <property type="term" value="P:nucleotide-excision repair, DNA gap filling"/>
    <property type="evidence" value="ECO:0007669"/>
    <property type="project" value="TreeGrafter"/>
</dbReference>
<dbReference type="PANTHER" id="PTHR17598">
    <property type="entry name" value="DNA POLYMERASE DELTA SUBUNIT 3"/>
    <property type="match status" value="1"/>
</dbReference>
<feature type="compositionally biased region" description="Basic and acidic residues" evidence="5">
    <location>
        <begin position="185"/>
        <end position="197"/>
    </location>
</feature>
<evidence type="ECO:0000256" key="4">
    <source>
        <dbReference type="ARBA" id="ARBA00023242"/>
    </source>
</evidence>
<feature type="compositionally biased region" description="Basic and acidic residues" evidence="5">
    <location>
        <begin position="258"/>
        <end position="267"/>
    </location>
</feature>